<proteinExistence type="predicted"/>
<evidence type="ECO:0000313" key="2">
    <source>
        <dbReference type="Proteomes" id="UP000826725"/>
    </source>
</evidence>
<keyword evidence="2" id="KW-1185">Reference proteome</keyword>
<evidence type="ECO:0000313" key="1">
    <source>
        <dbReference type="EMBL" id="BCL59589.1"/>
    </source>
</evidence>
<protein>
    <submittedName>
        <fullName evidence="1">Uncharacterized protein</fullName>
    </submittedName>
</protein>
<name>A0A8D5FPT5_9BACT</name>
<dbReference type="RefSeq" id="WP_228855797.1">
    <property type="nucleotide sequence ID" value="NZ_AP024086.1"/>
</dbReference>
<reference evidence="1" key="1">
    <citation type="submission" date="2020-09" db="EMBL/GenBank/DDBJ databases">
        <title>Desulfogranum mesoprofundum gen. nov., sp. nov., a novel mesophilic, sulfate-reducing chemolithoautotroph isolated from a deep-sea hydrothermal vent chimney in the Suiyo Seamount.</title>
        <authorList>
            <person name="Hashimoto Y."/>
            <person name="Nakagawa S."/>
        </authorList>
    </citation>
    <scope>NUCLEOTIDE SEQUENCE</scope>
    <source>
        <strain evidence="1">KT2</strain>
    </source>
</reference>
<dbReference type="KEGG" id="dbk:DGMP_02820"/>
<dbReference type="AlphaFoldDB" id="A0A8D5FPT5"/>
<sequence>MRGVEQEGIVFPLEFSEKFAIWPEVIKATAELAARCRFTGPNFGIVMPPWRNGRDNSPAGALRLEAYRGPGAGMGMISGNRL</sequence>
<dbReference type="Proteomes" id="UP000826725">
    <property type="component" value="Chromosome"/>
</dbReference>
<dbReference type="EMBL" id="AP024086">
    <property type="protein sequence ID" value="BCL59589.1"/>
    <property type="molecule type" value="Genomic_DNA"/>
</dbReference>
<gene>
    <name evidence="1" type="ORF">DGMP_02820</name>
</gene>
<organism evidence="1 2">
    <name type="scientific">Desulfomarina profundi</name>
    <dbReference type="NCBI Taxonomy" id="2772557"/>
    <lineage>
        <taxon>Bacteria</taxon>
        <taxon>Pseudomonadati</taxon>
        <taxon>Thermodesulfobacteriota</taxon>
        <taxon>Desulfobulbia</taxon>
        <taxon>Desulfobulbales</taxon>
        <taxon>Desulfobulbaceae</taxon>
        <taxon>Desulfomarina</taxon>
    </lineage>
</organism>
<accession>A0A8D5FPT5</accession>